<keyword evidence="2" id="KW-1185">Reference proteome</keyword>
<proteinExistence type="predicted"/>
<name>A0AAN9PPI5_CANGL</name>
<gene>
    <name evidence="1" type="ORF">VNO77_40278</name>
</gene>
<protein>
    <submittedName>
        <fullName evidence="1">Uncharacterized protein</fullName>
    </submittedName>
</protein>
<organism evidence="1 2">
    <name type="scientific">Canavalia gladiata</name>
    <name type="common">Sword bean</name>
    <name type="synonym">Dolichos gladiatus</name>
    <dbReference type="NCBI Taxonomy" id="3824"/>
    <lineage>
        <taxon>Eukaryota</taxon>
        <taxon>Viridiplantae</taxon>
        <taxon>Streptophyta</taxon>
        <taxon>Embryophyta</taxon>
        <taxon>Tracheophyta</taxon>
        <taxon>Spermatophyta</taxon>
        <taxon>Magnoliopsida</taxon>
        <taxon>eudicotyledons</taxon>
        <taxon>Gunneridae</taxon>
        <taxon>Pentapetalae</taxon>
        <taxon>rosids</taxon>
        <taxon>fabids</taxon>
        <taxon>Fabales</taxon>
        <taxon>Fabaceae</taxon>
        <taxon>Papilionoideae</taxon>
        <taxon>50 kb inversion clade</taxon>
        <taxon>NPAAA clade</taxon>
        <taxon>indigoferoid/millettioid clade</taxon>
        <taxon>Phaseoleae</taxon>
        <taxon>Canavalia</taxon>
    </lineage>
</organism>
<evidence type="ECO:0000313" key="1">
    <source>
        <dbReference type="EMBL" id="KAK7307325.1"/>
    </source>
</evidence>
<comment type="caution">
    <text evidence="1">The sequence shown here is derived from an EMBL/GenBank/DDBJ whole genome shotgun (WGS) entry which is preliminary data.</text>
</comment>
<evidence type="ECO:0000313" key="2">
    <source>
        <dbReference type="Proteomes" id="UP001367508"/>
    </source>
</evidence>
<accession>A0AAN9PPI5</accession>
<dbReference type="EMBL" id="JAYMYQ010000010">
    <property type="protein sequence ID" value="KAK7307325.1"/>
    <property type="molecule type" value="Genomic_DNA"/>
</dbReference>
<dbReference type="AlphaFoldDB" id="A0AAN9PPI5"/>
<reference evidence="1 2" key="1">
    <citation type="submission" date="2024-01" db="EMBL/GenBank/DDBJ databases">
        <title>The genomes of 5 underutilized Papilionoideae crops provide insights into root nodulation and disease resistanc.</title>
        <authorList>
            <person name="Jiang F."/>
        </authorList>
    </citation>
    <scope>NUCLEOTIDE SEQUENCE [LARGE SCALE GENOMIC DNA]</scope>
    <source>
        <strain evidence="1">LVBAO_FW01</strain>
        <tissue evidence="1">Leaves</tissue>
    </source>
</reference>
<sequence>MPRLMNSAHVVAELVDDYDHGQICQKKKSPYPPTEPGNKLRHRKLTVYYKYCYAAFLFPWQKTLLLHCTFSFEGSEIDISFVSKLKNKEEILYGNTFVFRIQQQAIGSPFAIRSFQILSAINVW</sequence>
<dbReference type="Proteomes" id="UP001367508">
    <property type="component" value="Unassembled WGS sequence"/>
</dbReference>